<dbReference type="AlphaFoldDB" id="A0A6J7R3X5"/>
<dbReference type="EMBL" id="CAFBND010000004">
    <property type="protein sequence ID" value="CAB4926404.1"/>
    <property type="molecule type" value="Genomic_DNA"/>
</dbReference>
<sequence length="91" mass="9770">MSDELPAPETASDRAEAPTLALLDVDGVTTITYGTIAWLAALVLCLVARQPLADAGRGWWQWVCVIGAVLGLAGLVYVRRRRAAYARAAHH</sequence>
<keyword evidence="1" id="KW-0472">Membrane</keyword>
<name>A0A6J7R3X5_9ZZZZ</name>
<evidence type="ECO:0000313" key="4">
    <source>
        <dbReference type="EMBL" id="CAB5022592.1"/>
    </source>
</evidence>
<dbReference type="EMBL" id="CAFBPU010000005">
    <property type="protein sequence ID" value="CAB5022592.1"/>
    <property type="molecule type" value="Genomic_DNA"/>
</dbReference>
<proteinExistence type="predicted"/>
<accession>A0A6J7R3X5</accession>
<dbReference type="InterPro" id="IPR019681">
    <property type="entry name" value="DUF2530"/>
</dbReference>
<evidence type="ECO:0000256" key="1">
    <source>
        <dbReference type="SAM" id="Phobius"/>
    </source>
</evidence>
<organism evidence="4">
    <name type="scientific">freshwater metagenome</name>
    <dbReference type="NCBI Taxonomy" id="449393"/>
    <lineage>
        <taxon>unclassified sequences</taxon>
        <taxon>metagenomes</taxon>
        <taxon>ecological metagenomes</taxon>
    </lineage>
</organism>
<evidence type="ECO:0000313" key="3">
    <source>
        <dbReference type="EMBL" id="CAB4926404.1"/>
    </source>
</evidence>
<keyword evidence="1" id="KW-1133">Transmembrane helix</keyword>
<keyword evidence="1" id="KW-0812">Transmembrane</keyword>
<protein>
    <submittedName>
        <fullName evidence="4">Unannotated protein</fullName>
    </submittedName>
</protein>
<feature type="transmembrane region" description="Helical" evidence="1">
    <location>
        <begin position="59"/>
        <end position="78"/>
    </location>
</feature>
<gene>
    <name evidence="2" type="ORF">UFOPK3268_01327</name>
    <name evidence="3" type="ORF">UFOPK3752_00157</name>
    <name evidence="4" type="ORF">UFOPK4150_00339</name>
</gene>
<reference evidence="4" key="1">
    <citation type="submission" date="2020-05" db="EMBL/GenBank/DDBJ databases">
        <authorList>
            <person name="Chiriac C."/>
            <person name="Salcher M."/>
            <person name="Ghai R."/>
            <person name="Kavagutti S V."/>
        </authorList>
    </citation>
    <scope>NUCLEOTIDE SEQUENCE</scope>
</reference>
<dbReference type="Pfam" id="PF10745">
    <property type="entry name" value="DUF2530"/>
    <property type="match status" value="1"/>
</dbReference>
<dbReference type="EMBL" id="CAFBIZ010000188">
    <property type="protein sequence ID" value="CAB4851705.1"/>
    <property type="molecule type" value="Genomic_DNA"/>
</dbReference>
<evidence type="ECO:0000313" key="2">
    <source>
        <dbReference type="EMBL" id="CAB4851705.1"/>
    </source>
</evidence>